<proteinExistence type="predicted"/>
<dbReference type="AlphaFoldDB" id="A0A5A7PQ62"/>
<comment type="caution">
    <text evidence="2">The sequence shown here is derived from an EMBL/GenBank/DDBJ whole genome shotgun (WGS) entry which is preliminary data.</text>
</comment>
<evidence type="ECO:0000256" key="1">
    <source>
        <dbReference type="SAM" id="MobiDB-lite"/>
    </source>
</evidence>
<evidence type="ECO:0000313" key="3">
    <source>
        <dbReference type="Proteomes" id="UP000325081"/>
    </source>
</evidence>
<dbReference type="EMBL" id="BKCP01004949">
    <property type="protein sequence ID" value="GER34741.1"/>
    <property type="molecule type" value="Genomic_DNA"/>
</dbReference>
<name>A0A5A7PQ62_STRAF</name>
<keyword evidence="3" id="KW-1185">Reference proteome</keyword>
<sequence length="105" mass="11355">MPSPKPNVHRPSARLISAVVMPPPTFESLNHSSVPSASPLGCPSPTQLRASPEAEGASTVERQPPGLRIATGHPPNVLEPHRRIREHLRRQSLLTEAADPIGRTR</sequence>
<accession>A0A5A7PQ62</accession>
<reference evidence="3" key="1">
    <citation type="journal article" date="2019" name="Curr. Biol.">
        <title>Genome Sequence of Striga asiatica Provides Insight into the Evolution of Plant Parasitism.</title>
        <authorList>
            <person name="Yoshida S."/>
            <person name="Kim S."/>
            <person name="Wafula E.K."/>
            <person name="Tanskanen J."/>
            <person name="Kim Y.M."/>
            <person name="Honaas L."/>
            <person name="Yang Z."/>
            <person name="Spallek T."/>
            <person name="Conn C.E."/>
            <person name="Ichihashi Y."/>
            <person name="Cheong K."/>
            <person name="Cui S."/>
            <person name="Der J.P."/>
            <person name="Gundlach H."/>
            <person name="Jiao Y."/>
            <person name="Hori C."/>
            <person name="Ishida J.K."/>
            <person name="Kasahara H."/>
            <person name="Kiba T."/>
            <person name="Kim M.S."/>
            <person name="Koo N."/>
            <person name="Laohavisit A."/>
            <person name="Lee Y.H."/>
            <person name="Lumba S."/>
            <person name="McCourt P."/>
            <person name="Mortimer J.C."/>
            <person name="Mutuku J.M."/>
            <person name="Nomura T."/>
            <person name="Sasaki-Sekimoto Y."/>
            <person name="Seto Y."/>
            <person name="Wang Y."/>
            <person name="Wakatake T."/>
            <person name="Sakakibara H."/>
            <person name="Demura T."/>
            <person name="Yamaguchi S."/>
            <person name="Yoneyama K."/>
            <person name="Manabe R.I."/>
            <person name="Nelson D.C."/>
            <person name="Schulman A.H."/>
            <person name="Timko M.P."/>
            <person name="dePamphilis C.W."/>
            <person name="Choi D."/>
            <person name="Shirasu K."/>
        </authorList>
    </citation>
    <scope>NUCLEOTIDE SEQUENCE [LARGE SCALE GENOMIC DNA]</scope>
    <source>
        <strain evidence="3">cv. UVA1</strain>
    </source>
</reference>
<evidence type="ECO:0000313" key="2">
    <source>
        <dbReference type="EMBL" id="GER34741.1"/>
    </source>
</evidence>
<feature type="region of interest" description="Disordered" evidence="1">
    <location>
        <begin position="28"/>
        <end position="78"/>
    </location>
</feature>
<gene>
    <name evidence="2" type="ORF">STAS_10991</name>
</gene>
<protein>
    <submittedName>
        <fullName evidence="2">WD repeat-containing protein 26</fullName>
    </submittedName>
</protein>
<organism evidence="2 3">
    <name type="scientific">Striga asiatica</name>
    <name type="common">Asiatic witchweed</name>
    <name type="synonym">Buchnera asiatica</name>
    <dbReference type="NCBI Taxonomy" id="4170"/>
    <lineage>
        <taxon>Eukaryota</taxon>
        <taxon>Viridiplantae</taxon>
        <taxon>Streptophyta</taxon>
        <taxon>Embryophyta</taxon>
        <taxon>Tracheophyta</taxon>
        <taxon>Spermatophyta</taxon>
        <taxon>Magnoliopsida</taxon>
        <taxon>eudicotyledons</taxon>
        <taxon>Gunneridae</taxon>
        <taxon>Pentapetalae</taxon>
        <taxon>asterids</taxon>
        <taxon>lamiids</taxon>
        <taxon>Lamiales</taxon>
        <taxon>Orobanchaceae</taxon>
        <taxon>Buchnereae</taxon>
        <taxon>Striga</taxon>
    </lineage>
</organism>
<dbReference type="Proteomes" id="UP000325081">
    <property type="component" value="Unassembled WGS sequence"/>
</dbReference>